<keyword evidence="2" id="KW-0479">Metal-binding</keyword>
<evidence type="ECO:0000313" key="14">
    <source>
        <dbReference type="EMBL" id="KAG0500385.1"/>
    </source>
</evidence>
<keyword evidence="6" id="KW-0805">Transcription regulation</keyword>
<evidence type="ECO:0000256" key="10">
    <source>
        <dbReference type="SAM" id="MobiDB-lite"/>
    </source>
</evidence>
<dbReference type="PROSITE" id="PS51805">
    <property type="entry name" value="EPHD"/>
    <property type="match status" value="1"/>
</dbReference>
<dbReference type="Pfam" id="PF16135">
    <property type="entry name" value="TDBD"/>
    <property type="match status" value="1"/>
</dbReference>
<dbReference type="EMBL" id="JADCNM010000001">
    <property type="protein sequence ID" value="KAG0500385.1"/>
    <property type="molecule type" value="Genomic_DNA"/>
</dbReference>
<dbReference type="SMART" id="SM00249">
    <property type="entry name" value="PHD"/>
    <property type="match status" value="2"/>
</dbReference>
<dbReference type="InterPro" id="IPR001214">
    <property type="entry name" value="SET_dom"/>
</dbReference>
<dbReference type="Pfam" id="PF13832">
    <property type="entry name" value="zf-HC5HC2H_2"/>
    <property type="match status" value="1"/>
</dbReference>
<dbReference type="OrthoDB" id="308383at2759"/>
<organism evidence="14 15">
    <name type="scientific">Vanilla planifolia</name>
    <name type="common">Vanilla</name>
    <dbReference type="NCBI Taxonomy" id="51239"/>
    <lineage>
        <taxon>Eukaryota</taxon>
        <taxon>Viridiplantae</taxon>
        <taxon>Streptophyta</taxon>
        <taxon>Embryophyta</taxon>
        <taxon>Tracheophyta</taxon>
        <taxon>Spermatophyta</taxon>
        <taxon>Magnoliopsida</taxon>
        <taxon>Liliopsida</taxon>
        <taxon>Asparagales</taxon>
        <taxon>Orchidaceae</taxon>
        <taxon>Vanilloideae</taxon>
        <taxon>Vanilleae</taxon>
        <taxon>Vanilla</taxon>
    </lineage>
</organism>
<evidence type="ECO:0000256" key="5">
    <source>
        <dbReference type="ARBA" id="ARBA00022853"/>
    </source>
</evidence>
<dbReference type="SMART" id="SM00317">
    <property type="entry name" value="SET"/>
    <property type="match status" value="1"/>
</dbReference>
<dbReference type="InterPro" id="IPR046341">
    <property type="entry name" value="SET_dom_sf"/>
</dbReference>
<dbReference type="CDD" id="cd15571">
    <property type="entry name" value="ePHD"/>
    <property type="match status" value="1"/>
</dbReference>
<dbReference type="Proteomes" id="UP000639772">
    <property type="component" value="Chromosome 1"/>
</dbReference>
<feature type="domain" description="PHD-type" evidence="13">
    <location>
        <begin position="1632"/>
        <end position="1746"/>
    </location>
</feature>
<dbReference type="InterPro" id="IPR034732">
    <property type="entry name" value="EPHD"/>
</dbReference>
<keyword evidence="3 9" id="KW-0863">Zinc-finger</keyword>
<evidence type="ECO:0000313" key="15">
    <source>
        <dbReference type="Proteomes" id="UP000639772"/>
    </source>
</evidence>
<proteinExistence type="predicted"/>
<keyword evidence="4" id="KW-0862">Zinc</keyword>
<evidence type="ECO:0000256" key="3">
    <source>
        <dbReference type="ARBA" id="ARBA00022771"/>
    </source>
</evidence>
<dbReference type="PANTHER" id="PTHR45838">
    <property type="entry name" value="HISTONE-LYSINE-N-METHYLTRANSFERASE 2 KMT2 FAMILY MEMBER"/>
    <property type="match status" value="1"/>
</dbReference>
<dbReference type="GO" id="GO:0042800">
    <property type="term" value="F:histone H3K4 methyltransferase activity"/>
    <property type="evidence" value="ECO:0007669"/>
    <property type="project" value="TreeGrafter"/>
</dbReference>
<dbReference type="GO" id="GO:0035097">
    <property type="term" value="C:histone methyltransferase complex"/>
    <property type="evidence" value="ECO:0007669"/>
    <property type="project" value="TreeGrafter"/>
</dbReference>
<dbReference type="SUPFAM" id="SSF57903">
    <property type="entry name" value="FYVE/PHD zinc finger"/>
    <property type="match status" value="1"/>
</dbReference>
<evidence type="ECO:0000259" key="13">
    <source>
        <dbReference type="PROSITE" id="PS51805"/>
    </source>
</evidence>
<keyword evidence="5" id="KW-0156">Chromatin regulator</keyword>
<evidence type="ECO:0000259" key="12">
    <source>
        <dbReference type="PROSITE" id="PS50280"/>
    </source>
</evidence>
<protein>
    <submittedName>
        <fullName evidence="14">Uncharacterized protein</fullName>
    </submittedName>
</protein>
<dbReference type="Gene3D" id="2.170.270.10">
    <property type="entry name" value="SET domain"/>
    <property type="match status" value="1"/>
</dbReference>
<feature type="compositionally biased region" description="Polar residues" evidence="10">
    <location>
        <begin position="1056"/>
        <end position="1075"/>
    </location>
</feature>
<dbReference type="PROSITE" id="PS50016">
    <property type="entry name" value="ZF_PHD_2"/>
    <property type="match status" value="1"/>
</dbReference>
<evidence type="ECO:0000256" key="7">
    <source>
        <dbReference type="ARBA" id="ARBA00023163"/>
    </source>
</evidence>
<accession>A0A835S4V7</accession>
<dbReference type="Pfam" id="PF00856">
    <property type="entry name" value="SET"/>
    <property type="match status" value="1"/>
</dbReference>
<name>A0A835S4V7_VANPL</name>
<dbReference type="Gene3D" id="3.30.40.10">
    <property type="entry name" value="Zinc/RING finger domain, C3HC4 (zinc finger)"/>
    <property type="match status" value="2"/>
</dbReference>
<dbReference type="CDD" id="cd10518">
    <property type="entry name" value="SET_SETD1-like"/>
    <property type="match status" value="1"/>
</dbReference>
<dbReference type="GO" id="GO:0045893">
    <property type="term" value="P:positive regulation of DNA-templated transcription"/>
    <property type="evidence" value="ECO:0007669"/>
    <property type="project" value="TreeGrafter"/>
</dbReference>
<comment type="caution">
    <text evidence="14">The sequence shown here is derived from an EMBL/GenBank/DDBJ whole genome shotgun (WGS) entry which is preliminary data.</text>
</comment>
<evidence type="ECO:0000256" key="4">
    <source>
        <dbReference type="ARBA" id="ARBA00022833"/>
    </source>
</evidence>
<dbReference type="PANTHER" id="PTHR45838:SF4">
    <property type="entry name" value="HISTONE-LYSINE N-METHYLTRANSFERASE TRITHORAX"/>
    <property type="match status" value="1"/>
</dbReference>
<dbReference type="Pfam" id="PF13831">
    <property type="entry name" value="PHD_2"/>
    <property type="match status" value="1"/>
</dbReference>
<feature type="region of interest" description="Disordered" evidence="10">
    <location>
        <begin position="1056"/>
        <end position="1076"/>
    </location>
</feature>
<evidence type="ECO:0000256" key="6">
    <source>
        <dbReference type="ARBA" id="ARBA00023015"/>
    </source>
</evidence>
<dbReference type="InterPro" id="IPR013083">
    <property type="entry name" value="Znf_RING/FYVE/PHD"/>
</dbReference>
<evidence type="ECO:0000256" key="9">
    <source>
        <dbReference type="PROSITE-ProRule" id="PRU00146"/>
    </source>
</evidence>
<dbReference type="InterPro" id="IPR011011">
    <property type="entry name" value="Znf_FYVE_PHD"/>
</dbReference>
<sequence>MEKWYEEGEVIESNIILNAQQFVRPIVHVKDLQNNPQEPFLNHPLTIDFGKSRNSDASNSFLALLSGNSHGEFQHLPNSRTELAKLHFADSFGLSTNQTFSATSNSSLSKSHGIDSILNGETSSFITSRPLMANRFQTSVVQKDLQALDSYSHLMGHDKAVCKYPYQGINTSLGGASNRSCSSPLNSSKIAINYQNKQAALNDSSDANNIHGLIPSSLFSRGHPRVLCMSTAGEIFVNDMGLLGILCSCHGLPMSLAKFCLHSGLSTSNPSEDIRMENGMPLAKWWTMFSRNLIPGDSRGLDHSKPSLKECGFIGPKDSSFSLLSKNHGTMNSIEPFVGLGRSEELWKHSLHAHHPNLVEHGSLEKSVNIDIDSSYERGKSDANDLKLSRIQGLAQVGMPAENCIVKALKSNPKFLNTEGQDSTSNRQEPNIVSQLASNVNNRVISGNVSVSCAHLGPKNIFSQDKNILAQTNSSTEAFTVHSAGSELRLGQPSQHKFFFNLFATGMHSQFQAASPNVALQKVLSDRTEFHGETKRTKLNQQYPFPEAPSLDRRRLVFDGETATSLQNAESFDLSTYAAKDSSISLFLSHLTGETDITDSSDKLHDGIFYFTSSHHVDVPSSRESLAVCTRNEMNEIEKQPTLNGIDYGNGNGLTSTTFSDNYISKGGTNEIHVKPIEENGVFTTVSSVQYVNSSLVDMGNSSSILDQPFRVLNKEHESNNLNTHGNVTFHDDQKLDSKMIHGSTSRPSHWNDPSTCLYSESSMNRSSTSCSCTTEKKCFFKHSSDGNMGHLTCGWHKSLIAKPEQLNSSFAMKPQLGRLCCLSAMEQPRSSCQDGLAHNDGDCCSIHRNTSDLHASSNRFYNNVLPCKPGCAASYKYCSCASPQSSEPRPVFTCHVCGTDHNHCFRLRKNMDDTAENVGPKMCMHMGVSLPFSSKCCCAVISNCLTGHCFNGAFNNAHTEEGKTLRDRSNHLNSTCDMDAAFHEGRMVGVGQCTCFKKALAMKNNCQSGLWKDVSGKAMGYPTGTTDKQLKASENIIVDKPTLSVSKELNATFKASTSGEEHQMSNLSSRSSAPAVTDASVEVNKRDLQLSIVDNQKVLHYPEQDEGSGTEKCSSSIEVPGATECKEVPDTSCELVPCKSGPCWTSSHSSGRSYEQKRVMDKFSPECTIQGTNCHRQHLASVWQLGNMEDSSKQEYLNVMDHNGYSLVACSNPSNSMDESKCLNPSSKIAGVAMQPEGVVEGCSSTKRKRFVFPSKFISLKKLEKYHNTKDSADKHALEEQNLSVSNEEKLDISLNWKRSTHQSLSHRVGERPLKYMSLSCISDYKHNEAEGPLMRKKPVVCGNSGIISSGGLNDSQKLARMVPLNLILKRATRCKSNWEMDAGVYESTEKGKECAEIINEQSSDLCVLQDGPQNPRPDGKNEANFGKLLRLDLENYLSKIGFRKATTVNNSIENMDDAFKKWKINRKRVEPFPLDVDELCCVCRLSNKEQTNCLLECNRCNIKVHQACYGISKVPKGLWYCRPCKTNTQNIACVLCGYEGGAMTRALESATIVRSLLKAWNVTYDSNSRILLHSHQDDQVLKPSSSGADEAGCKFGFLPSEDLKSSKSNVEVDVKAYEYNQTSNVQGSNLVKNRFVHNTIIEGVFEPSTIQWVHVVCGLWTPGTRCPNVNTMSAFDVSGASPSGKNIVCSICNRPGGTCIRCRVVNCSIYFHPWCAHQKGLLQSEIEGNENEKVGFYGSCRIHAANNYVADDQSLNVDELLMSHEAVVRSSTCARVEEFKGRKNERGFNQPQNDEDGCIVSQVQINAWLHINGQKSCIRGALKPTCSDVEHDHRKEYIRYKLSKAWKHLVVYKSGIHALGLYTSQFIARGAMVVEYVGEIVGLRVADKRETEYQSGGRLQCKSACYFFRIDKEHIVDATRKGGIARFVNHSCLPNCVAKIISIRNDKKVVFSAERDIFPGEEITYDYHFNREDEVKRIPCLCKSKNCRRLPMTTILIGRMKVREFLVCANQKTVGGT</sequence>
<gene>
    <name evidence="14" type="ORF">HPP92_000457</name>
</gene>
<dbReference type="GO" id="GO:0008270">
    <property type="term" value="F:zinc ion binding"/>
    <property type="evidence" value="ECO:0007669"/>
    <property type="project" value="UniProtKB-KW"/>
</dbReference>
<dbReference type="InterPro" id="IPR001965">
    <property type="entry name" value="Znf_PHD"/>
</dbReference>
<dbReference type="InterPro" id="IPR032308">
    <property type="entry name" value="TDBD"/>
</dbReference>
<evidence type="ECO:0000259" key="11">
    <source>
        <dbReference type="PROSITE" id="PS50016"/>
    </source>
</evidence>
<evidence type="ECO:0000256" key="2">
    <source>
        <dbReference type="ARBA" id="ARBA00022723"/>
    </source>
</evidence>
<reference evidence="14 15" key="1">
    <citation type="journal article" date="2020" name="Nat. Food">
        <title>A phased Vanilla planifolia genome enables genetic improvement of flavour and production.</title>
        <authorList>
            <person name="Hasing T."/>
            <person name="Tang H."/>
            <person name="Brym M."/>
            <person name="Khazi F."/>
            <person name="Huang T."/>
            <person name="Chambers A.H."/>
        </authorList>
    </citation>
    <scope>NUCLEOTIDE SEQUENCE [LARGE SCALE GENOMIC DNA]</scope>
    <source>
        <tissue evidence="14">Leaf</tissue>
    </source>
</reference>
<evidence type="ECO:0000256" key="1">
    <source>
        <dbReference type="ARBA" id="ARBA00004123"/>
    </source>
</evidence>
<evidence type="ECO:0000256" key="8">
    <source>
        <dbReference type="ARBA" id="ARBA00023242"/>
    </source>
</evidence>
<dbReference type="InterPro" id="IPR019787">
    <property type="entry name" value="Znf_PHD-finger"/>
</dbReference>
<feature type="domain" description="PHD-type" evidence="11">
    <location>
        <begin position="1479"/>
        <end position="1529"/>
    </location>
</feature>
<keyword evidence="8" id="KW-0539">Nucleus</keyword>
<keyword evidence="7" id="KW-0804">Transcription</keyword>
<comment type="subcellular location">
    <subcellularLocation>
        <location evidence="1">Nucleus</location>
    </subcellularLocation>
</comment>
<dbReference type="SUPFAM" id="SSF82199">
    <property type="entry name" value="SET domain"/>
    <property type="match status" value="1"/>
</dbReference>
<dbReference type="PROSITE" id="PS50280">
    <property type="entry name" value="SET"/>
    <property type="match status" value="1"/>
</dbReference>
<feature type="domain" description="SET" evidence="12">
    <location>
        <begin position="1849"/>
        <end position="1970"/>
    </location>
</feature>
<dbReference type="CDD" id="cd15492">
    <property type="entry name" value="PHD_BRPF_JADE_like"/>
    <property type="match status" value="1"/>
</dbReference>